<dbReference type="GO" id="GO:0005384">
    <property type="term" value="F:manganese ion transmembrane transporter activity"/>
    <property type="evidence" value="ECO:0007669"/>
    <property type="project" value="TreeGrafter"/>
</dbReference>
<protein>
    <recommendedName>
        <fullName evidence="10">Nramp-domain-containing protein</fullName>
    </recommendedName>
</protein>
<feature type="region of interest" description="Disordered" evidence="6">
    <location>
        <begin position="1"/>
        <end position="40"/>
    </location>
</feature>
<evidence type="ECO:0000256" key="5">
    <source>
        <dbReference type="ARBA" id="ARBA00023136"/>
    </source>
</evidence>
<dbReference type="NCBIfam" id="NF037982">
    <property type="entry name" value="Nramp_1"/>
    <property type="match status" value="1"/>
</dbReference>
<feature type="transmembrane region" description="Helical" evidence="7">
    <location>
        <begin position="329"/>
        <end position="352"/>
    </location>
</feature>
<keyword evidence="2" id="KW-0813">Transport</keyword>
<dbReference type="Proteomes" id="UP001140074">
    <property type="component" value="Unassembled WGS sequence"/>
</dbReference>
<evidence type="ECO:0000256" key="3">
    <source>
        <dbReference type="ARBA" id="ARBA00022692"/>
    </source>
</evidence>
<dbReference type="NCBIfam" id="TIGR01197">
    <property type="entry name" value="nramp"/>
    <property type="match status" value="1"/>
</dbReference>
<feature type="region of interest" description="Disordered" evidence="6">
    <location>
        <begin position="572"/>
        <end position="595"/>
    </location>
</feature>
<keyword evidence="4 7" id="KW-1133">Transmembrane helix</keyword>
<evidence type="ECO:0008006" key="10">
    <source>
        <dbReference type="Google" id="ProtNLM"/>
    </source>
</evidence>
<gene>
    <name evidence="8" type="ORF">GGH94_001082</name>
</gene>
<dbReference type="GO" id="GO:0005886">
    <property type="term" value="C:plasma membrane"/>
    <property type="evidence" value="ECO:0007669"/>
    <property type="project" value="TreeGrafter"/>
</dbReference>
<feature type="transmembrane region" description="Helical" evidence="7">
    <location>
        <begin position="210"/>
        <end position="231"/>
    </location>
</feature>
<feature type="transmembrane region" description="Helical" evidence="7">
    <location>
        <begin position="427"/>
        <end position="448"/>
    </location>
</feature>
<dbReference type="GO" id="GO:0015086">
    <property type="term" value="F:cadmium ion transmembrane transporter activity"/>
    <property type="evidence" value="ECO:0007669"/>
    <property type="project" value="TreeGrafter"/>
</dbReference>
<name>A0A9W8ILP7_9FUNG</name>
<evidence type="ECO:0000256" key="6">
    <source>
        <dbReference type="SAM" id="MobiDB-lite"/>
    </source>
</evidence>
<dbReference type="PANTHER" id="PTHR11706">
    <property type="entry name" value="SOLUTE CARRIER PROTEIN FAMILY 11 MEMBER"/>
    <property type="match status" value="1"/>
</dbReference>
<feature type="transmembrane region" description="Helical" evidence="7">
    <location>
        <begin position="519"/>
        <end position="540"/>
    </location>
</feature>
<feature type="transmembrane region" description="Helical" evidence="7">
    <location>
        <begin position="283"/>
        <end position="308"/>
    </location>
</feature>
<feature type="transmembrane region" description="Helical" evidence="7">
    <location>
        <begin position="454"/>
        <end position="471"/>
    </location>
</feature>
<feature type="transmembrane region" description="Helical" evidence="7">
    <location>
        <begin position="243"/>
        <end position="263"/>
    </location>
</feature>
<organism evidence="8 9">
    <name type="scientific">Coemansia aciculifera</name>
    <dbReference type="NCBI Taxonomy" id="417176"/>
    <lineage>
        <taxon>Eukaryota</taxon>
        <taxon>Fungi</taxon>
        <taxon>Fungi incertae sedis</taxon>
        <taxon>Zoopagomycota</taxon>
        <taxon>Kickxellomycotina</taxon>
        <taxon>Kickxellomycetes</taxon>
        <taxon>Kickxellales</taxon>
        <taxon>Kickxellaceae</taxon>
        <taxon>Coemansia</taxon>
    </lineage>
</organism>
<evidence type="ECO:0000256" key="7">
    <source>
        <dbReference type="SAM" id="Phobius"/>
    </source>
</evidence>
<dbReference type="InterPro" id="IPR001046">
    <property type="entry name" value="NRAMP_fam"/>
</dbReference>
<dbReference type="AlphaFoldDB" id="A0A9W8ILP7"/>
<evidence type="ECO:0000313" key="9">
    <source>
        <dbReference type="Proteomes" id="UP001140074"/>
    </source>
</evidence>
<keyword evidence="5 7" id="KW-0472">Membrane</keyword>
<accession>A0A9W8ILP7</accession>
<evidence type="ECO:0000256" key="1">
    <source>
        <dbReference type="ARBA" id="ARBA00004141"/>
    </source>
</evidence>
<dbReference type="Pfam" id="PF01566">
    <property type="entry name" value="Nramp"/>
    <property type="match status" value="1"/>
</dbReference>
<dbReference type="PANTHER" id="PTHR11706:SF33">
    <property type="entry name" value="NATURAL RESISTANCE-ASSOCIATED MACROPHAGE PROTEIN 2"/>
    <property type="match status" value="1"/>
</dbReference>
<sequence length="595" mass="64786">MPDSLSMKQQQRRPFIAHSDGNGGGASTTSSPLGSPHMEHIELDTLNVRPEAHKEGDDSDMAKYPLSGNGSEAVLDDDSTAVEDAFQEHYVKIEYDGGSGFSLKKLWRFVGPGLLVSQALLDPGNIESDISQADTSGYKLLWLLLVAHIICIFVQSLAARLGVITGRHLAQHIRLQYPRPFATVMWLLSELAIIGADIQEVIGTATALHILTSMPIWAGVVITAVDSFLFLYVQRLGVRVTELVFGLMVTILAVCFWVEMIMIKPDAKELIKGMVIPRIPQGSIVQAVGIIGCVLMPHNLYLHSALVGSRKLDRRPEARVGAIREAMRYFRIETSISLMYAYLINMAVVVVFCKAFDVLRASGTPYVASLADGATVLSTVLGRGSKYVYAVGLLAIGQSTTMSGTLAGQYVTEGFWNMAVKPWQRVLITRGVSLVPALIVALSASSHMDLLSEIINVIQAVVLSFTIIPLLKLQATVEVVGPEFVFGRVARGAAATLTLAIVALNAYMVVSVIPLYSPGMYVAMVAVLLVYLGVLAYTALFPLRCKWRQQAWIDRAPSYIRLLFARRSVSGYTPPPDVSSPIEPEGGDTHIPDFR</sequence>
<proteinExistence type="predicted"/>
<dbReference type="EMBL" id="JANBUY010000025">
    <property type="protein sequence ID" value="KAJ2867103.1"/>
    <property type="molecule type" value="Genomic_DNA"/>
</dbReference>
<reference evidence="8" key="1">
    <citation type="submission" date="2022-07" db="EMBL/GenBank/DDBJ databases">
        <title>Phylogenomic reconstructions and comparative analyses of Kickxellomycotina fungi.</title>
        <authorList>
            <person name="Reynolds N.K."/>
            <person name="Stajich J.E."/>
            <person name="Barry K."/>
            <person name="Grigoriev I.V."/>
            <person name="Crous P."/>
            <person name="Smith M.E."/>
        </authorList>
    </citation>
    <scope>NUCLEOTIDE SEQUENCE</scope>
    <source>
        <strain evidence="8">RSA 476</strain>
    </source>
</reference>
<dbReference type="PRINTS" id="PR00447">
    <property type="entry name" value="NATRESASSCMP"/>
</dbReference>
<evidence type="ECO:0000313" key="8">
    <source>
        <dbReference type="EMBL" id="KAJ2867103.1"/>
    </source>
</evidence>
<evidence type="ECO:0000256" key="4">
    <source>
        <dbReference type="ARBA" id="ARBA00022989"/>
    </source>
</evidence>
<comment type="caution">
    <text evidence="8">The sequence shown here is derived from an EMBL/GenBank/DDBJ whole genome shotgun (WGS) entry which is preliminary data.</text>
</comment>
<evidence type="ECO:0000256" key="2">
    <source>
        <dbReference type="ARBA" id="ARBA00022448"/>
    </source>
</evidence>
<keyword evidence="9" id="KW-1185">Reference proteome</keyword>
<dbReference type="GO" id="GO:0034755">
    <property type="term" value="P:iron ion transmembrane transport"/>
    <property type="evidence" value="ECO:0007669"/>
    <property type="project" value="TreeGrafter"/>
</dbReference>
<feature type="transmembrane region" description="Helical" evidence="7">
    <location>
        <begin position="492"/>
        <end position="513"/>
    </location>
</feature>
<keyword evidence="3 7" id="KW-0812">Transmembrane</keyword>
<feature type="transmembrane region" description="Helical" evidence="7">
    <location>
        <begin position="140"/>
        <end position="159"/>
    </location>
</feature>
<comment type="subcellular location">
    <subcellularLocation>
        <location evidence="1">Membrane</location>
        <topology evidence="1">Multi-pass membrane protein</topology>
    </subcellularLocation>
</comment>